<dbReference type="Proteomes" id="UP000000305">
    <property type="component" value="Unassembled WGS sequence"/>
</dbReference>
<dbReference type="PRINTS" id="PR00237">
    <property type="entry name" value="GPCRRHODOPSN"/>
</dbReference>
<dbReference type="HOGENOM" id="CLU_337485_0_0_1"/>
<evidence type="ECO:0000259" key="12">
    <source>
        <dbReference type="PROSITE" id="PS50262"/>
    </source>
</evidence>
<keyword evidence="6" id="KW-0297">G-protein coupled receptor</keyword>
<accession>E9HCX0</accession>
<feature type="transmembrane region" description="Helical" evidence="11">
    <location>
        <begin position="218"/>
        <end position="243"/>
    </location>
</feature>
<gene>
    <name evidence="13" type="ORF">DAPPUDRAFT_257138</name>
</gene>
<evidence type="ECO:0000256" key="5">
    <source>
        <dbReference type="ARBA" id="ARBA00022989"/>
    </source>
</evidence>
<name>E9HCX0_DAPPU</name>
<dbReference type="GO" id="GO:0007204">
    <property type="term" value="P:positive regulation of cytosolic calcium ion concentration"/>
    <property type="evidence" value="ECO:0000318"/>
    <property type="project" value="GO_Central"/>
</dbReference>
<evidence type="ECO:0000256" key="2">
    <source>
        <dbReference type="ARBA" id="ARBA00010663"/>
    </source>
</evidence>
<dbReference type="GO" id="GO:0004937">
    <property type="term" value="F:alpha1-adrenergic receptor activity"/>
    <property type="evidence" value="ECO:0000318"/>
    <property type="project" value="GO_Central"/>
</dbReference>
<feature type="transmembrane region" description="Helical" evidence="11">
    <location>
        <begin position="91"/>
        <end position="115"/>
    </location>
</feature>
<dbReference type="Pfam" id="PF00001">
    <property type="entry name" value="7tm_1"/>
    <property type="match status" value="2"/>
</dbReference>
<dbReference type="PROSITE" id="PS50262">
    <property type="entry name" value="G_PROTEIN_RECEP_F1_2"/>
    <property type="match status" value="1"/>
</dbReference>
<evidence type="ECO:0000256" key="8">
    <source>
        <dbReference type="ARBA" id="ARBA00023170"/>
    </source>
</evidence>
<evidence type="ECO:0000256" key="4">
    <source>
        <dbReference type="ARBA" id="ARBA00022692"/>
    </source>
</evidence>
<organism evidence="13 14">
    <name type="scientific">Daphnia pulex</name>
    <name type="common">Water flea</name>
    <dbReference type="NCBI Taxonomy" id="6669"/>
    <lineage>
        <taxon>Eukaryota</taxon>
        <taxon>Metazoa</taxon>
        <taxon>Ecdysozoa</taxon>
        <taxon>Arthropoda</taxon>
        <taxon>Crustacea</taxon>
        <taxon>Branchiopoda</taxon>
        <taxon>Diplostraca</taxon>
        <taxon>Cladocera</taxon>
        <taxon>Anomopoda</taxon>
        <taxon>Daphniidae</taxon>
        <taxon>Daphnia</taxon>
    </lineage>
</organism>
<dbReference type="PANTHER" id="PTHR24248">
    <property type="entry name" value="ADRENERGIC RECEPTOR-RELATED G-PROTEIN COUPLED RECEPTOR"/>
    <property type="match status" value="1"/>
</dbReference>
<evidence type="ECO:0000256" key="9">
    <source>
        <dbReference type="ARBA" id="ARBA00023224"/>
    </source>
</evidence>
<dbReference type="GO" id="GO:0043410">
    <property type="term" value="P:positive regulation of MAPK cascade"/>
    <property type="evidence" value="ECO:0000318"/>
    <property type="project" value="GO_Central"/>
</dbReference>
<dbReference type="eggNOG" id="KOG3656">
    <property type="taxonomic scope" value="Eukaryota"/>
</dbReference>
<evidence type="ECO:0000256" key="10">
    <source>
        <dbReference type="SAM" id="MobiDB-lite"/>
    </source>
</evidence>
<feature type="region of interest" description="Disordered" evidence="10">
    <location>
        <begin position="414"/>
        <end position="500"/>
    </location>
</feature>
<dbReference type="GO" id="GO:0007200">
    <property type="term" value="P:phospholipase C-activating G protein-coupled receptor signaling pathway"/>
    <property type="evidence" value="ECO:0000318"/>
    <property type="project" value="GO_Central"/>
</dbReference>
<feature type="transmembrane region" description="Helical" evidence="11">
    <location>
        <begin position="51"/>
        <end position="71"/>
    </location>
</feature>
<feature type="compositionally biased region" description="Basic residues" evidence="10">
    <location>
        <begin position="417"/>
        <end position="438"/>
    </location>
</feature>
<feature type="compositionally biased region" description="Low complexity" evidence="10">
    <location>
        <begin position="476"/>
        <end position="491"/>
    </location>
</feature>
<comment type="similarity">
    <text evidence="2">Belongs to the G-protein coupled receptor 1 family.</text>
</comment>
<evidence type="ECO:0000313" key="13">
    <source>
        <dbReference type="EMBL" id="EFX70428.1"/>
    </source>
</evidence>
<keyword evidence="8" id="KW-0675">Receptor</keyword>
<protein>
    <recommendedName>
        <fullName evidence="12">G-protein coupled receptors family 1 profile domain-containing protein</fullName>
    </recommendedName>
</protein>
<dbReference type="FunCoup" id="E9HCX0">
    <property type="interactions" value="45"/>
</dbReference>
<dbReference type="PANTHER" id="PTHR24248:SF72">
    <property type="entry name" value="G-PROTEIN COUPLED RECEPTORS FAMILY 1 PROFILE DOMAIN-CONTAINING PROTEIN"/>
    <property type="match status" value="1"/>
</dbReference>
<keyword evidence="5 11" id="KW-1133">Transmembrane helix</keyword>
<feature type="transmembrane region" description="Helical" evidence="11">
    <location>
        <begin position="340"/>
        <end position="358"/>
    </location>
</feature>
<keyword evidence="4 11" id="KW-0812">Transmembrane</keyword>
<dbReference type="AlphaFoldDB" id="E9HCX0"/>
<feature type="transmembrane region" description="Helical" evidence="11">
    <location>
        <begin position="6"/>
        <end position="39"/>
    </location>
</feature>
<keyword evidence="7 11" id="KW-0472">Membrane</keyword>
<feature type="transmembrane region" description="Helical" evidence="11">
    <location>
        <begin position="378"/>
        <end position="399"/>
    </location>
</feature>
<reference evidence="13 14" key="1">
    <citation type="journal article" date="2011" name="Science">
        <title>The ecoresponsive genome of Daphnia pulex.</title>
        <authorList>
            <person name="Colbourne J.K."/>
            <person name="Pfrender M.E."/>
            <person name="Gilbert D."/>
            <person name="Thomas W.K."/>
            <person name="Tucker A."/>
            <person name="Oakley T.H."/>
            <person name="Tokishita S."/>
            <person name="Aerts A."/>
            <person name="Arnold G.J."/>
            <person name="Basu M.K."/>
            <person name="Bauer D.J."/>
            <person name="Caceres C.E."/>
            <person name="Carmel L."/>
            <person name="Casola C."/>
            <person name="Choi J.H."/>
            <person name="Detter J.C."/>
            <person name="Dong Q."/>
            <person name="Dusheyko S."/>
            <person name="Eads B.D."/>
            <person name="Frohlich T."/>
            <person name="Geiler-Samerotte K.A."/>
            <person name="Gerlach D."/>
            <person name="Hatcher P."/>
            <person name="Jogdeo S."/>
            <person name="Krijgsveld J."/>
            <person name="Kriventseva E.V."/>
            <person name="Kultz D."/>
            <person name="Laforsch C."/>
            <person name="Lindquist E."/>
            <person name="Lopez J."/>
            <person name="Manak J.R."/>
            <person name="Muller J."/>
            <person name="Pangilinan J."/>
            <person name="Patwardhan R.P."/>
            <person name="Pitluck S."/>
            <person name="Pritham E.J."/>
            <person name="Rechtsteiner A."/>
            <person name="Rho M."/>
            <person name="Rogozin I.B."/>
            <person name="Sakarya O."/>
            <person name="Salamov A."/>
            <person name="Schaack S."/>
            <person name="Shapiro H."/>
            <person name="Shiga Y."/>
            <person name="Skalitzky C."/>
            <person name="Smith Z."/>
            <person name="Souvorov A."/>
            <person name="Sung W."/>
            <person name="Tang Z."/>
            <person name="Tsuchiya D."/>
            <person name="Tu H."/>
            <person name="Vos H."/>
            <person name="Wang M."/>
            <person name="Wolf Y.I."/>
            <person name="Yamagata H."/>
            <person name="Yamada T."/>
            <person name="Ye Y."/>
            <person name="Shaw J.R."/>
            <person name="Andrews J."/>
            <person name="Crease T.J."/>
            <person name="Tang H."/>
            <person name="Lucas S.M."/>
            <person name="Robertson H.M."/>
            <person name="Bork P."/>
            <person name="Koonin E.V."/>
            <person name="Zdobnov E.M."/>
            <person name="Grigoriev I.V."/>
            <person name="Lynch M."/>
            <person name="Boore J.L."/>
        </authorList>
    </citation>
    <scope>NUCLEOTIDE SEQUENCE [LARGE SCALE GENOMIC DNA]</scope>
</reference>
<keyword evidence="14" id="KW-1185">Reference proteome</keyword>
<dbReference type="KEGG" id="dpx:DAPPUDRAFT_257138"/>
<evidence type="ECO:0000256" key="7">
    <source>
        <dbReference type="ARBA" id="ARBA00023136"/>
    </source>
</evidence>
<dbReference type="GO" id="GO:0007267">
    <property type="term" value="P:cell-cell signaling"/>
    <property type="evidence" value="ECO:0000318"/>
    <property type="project" value="GO_Central"/>
</dbReference>
<keyword evidence="9" id="KW-0807">Transducer</keyword>
<feature type="transmembrane region" description="Helical" evidence="11">
    <location>
        <begin position="136"/>
        <end position="155"/>
    </location>
</feature>
<proteinExistence type="inferred from homology"/>
<feature type="domain" description="G-protein coupled receptors family 1 profile" evidence="12">
    <location>
        <begin position="30"/>
        <end position="397"/>
    </location>
</feature>
<sequence length="844" mass="92199">MDVEGSVISAAAGIVIHVLLALLFLFATVANVLVIVIFYRRPALRTLSNRFVMSLLSFNLVATTVLLPLILMDSLIDVHLSYTHSTVDYAVCVAGQAVTTLVTTGSISAALVIAVDQYCAVMAPLHYHRRVTKTKACLLLAGQWVLAVAMSAFSLPDSAGKHFWKGCSNRDDQLFALASLSATSDDDQLNLTSTVSAPPPSSNETLSPVWFQSYSEEVWTMLFVSSSVLCYVVPLALLSWMYLRIYSAAHRNSQRTRRTSLTHSASELVVHCLGHGSSNSLAQVSQMMPSSSCQLTGCSDNLPLPSRTPSLRSTSSQIVHNLRYRISNASLFLYREESRAARVSVFVLVLVVCCWMPYHVLLALHGWAGWSHRLPSYAYHLTLVSVLINSLASPFLYAYRSRRIQREVRRLFGLPPKSRKGSHRHRELSASHKRRAKSLRSLSPRRQLLRKQVRGTDALSPEEVQAALSTCNSRFSSTAEEPATAPSSSSTGADQQPQHPARPELVRHFLVKMSRLWQKPSATSQLSSVHASGLTGGSAGCPAVTAGVTSELMAVTVDISRSSFSSATSSNSTSSAESDVSLKVRKGNANAFTLRSQMALRRDGITAEQCAGGTATCGFPPHLLTPAAMIVLSVVAGHTIKTSKVPDGRMNYISEKGSSGTRSTVGQRSIQNAQLALDDDDDDILDISERKKKERENNTPNSIFDTKSNIQVGYCKIKTGQQTLTQLENNIGRDSIGFAREDDRVWPRKYGRLFFPNCGVLDRGEPALCWNDAVIVTGGSHLLFVQVVSPLSVLLVLTRRKMKQGQSELKNKIYKDMVKTVAAAAGRLGKFQTRACNRPVVIVV</sequence>
<dbReference type="EMBL" id="GL732621">
    <property type="protein sequence ID" value="EFX70428.1"/>
    <property type="molecule type" value="Genomic_DNA"/>
</dbReference>
<dbReference type="Gene3D" id="1.20.1070.10">
    <property type="entry name" value="Rhodopsin 7-helix transmembrane proteins"/>
    <property type="match status" value="1"/>
</dbReference>
<dbReference type="SMART" id="SM01381">
    <property type="entry name" value="7TM_GPCR_Srsx"/>
    <property type="match status" value="1"/>
</dbReference>
<dbReference type="InterPro" id="IPR017452">
    <property type="entry name" value="GPCR_Rhodpsn_7TM"/>
</dbReference>
<evidence type="ECO:0000256" key="11">
    <source>
        <dbReference type="SAM" id="Phobius"/>
    </source>
</evidence>
<dbReference type="InterPro" id="IPR000276">
    <property type="entry name" value="GPCR_Rhodpsn"/>
</dbReference>
<keyword evidence="3" id="KW-1003">Cell membrane</keyword>
<dbReference type="CDD" id="cd00637">
    <property type="entry name" value="7tm_classA_rhodopsin-like"/>
    <property type="match status" value="1"/>
</dbReference>
<comment type="subcellular location">
    <subcellularLocation>
        <location evidence="1">Cell membrane</location>
        <topology evidence="1">Multi-pass membrane protein</topology>
    </subcellularLocation>
</comment>
<evidence type="ECO:0000256" key="1">
    <source>
        <dbReference type="ARBA" id="ARBA00004651"/>
    </source>
</evidence>
<evidence type="ECO:0000256" key="3">
    <source>
        <dbReference type="ARBA" id="ARBA00022475"/>
    </source>
</evidence>
<dbReference type="OrthoDB" id="5980076at2759"/>
<evidence type="ECO:0000313" key="14">
    <source>
        <dbReference type="Proteomes" id="UP000000305"/>
    </source>
</evidence>
<dbReference type="GO" id="GO:0005886">
    <property type="term" value="C:plasma membrane"/>
    <property type="evidence" value="ECO:0000318"/>
    <property type="project" value="GO_Central"/>
</dbReference>
<dbReference type="InParanoid" id="E9HCX0"/>
<evidence type="ECO:0000256" key="6">
    <source>
        <dbReference type="ARBA" id="ARBA00023040"/>
    </source>
</evidence>
<dbReference type="GO" id="GO:0071880">
    <property type="term" value="P:adenylate cyclase-activating adrenergic receptor signaling pathway"/>
    <property type="evidence" value="ECO:0000318"/>
    <property type="project" value="GO_Central"/>
</dbReference>
<dbReference type="SUPFAM" id="SSF81321">
    <property type="entry name" value="Family A G protein-coupled receptor-like"/>
    <property type="match status" value="1"/>
</dbReference>